<dbReference type="EMBL" id="MH460460">
    <property type="protein sequence ID" value="AXG66678.1"/>
    <property type="molecule type" value="Genomic_DNA"/>
</dbReference>
<evidence type="ECO:0000313" key="1">
    <source>
        <dbReference type="EMBL" id="AXG66678.1"/>
    </source>
</evidence>
<proteinExistence type="predicted"/>
<accession>A0A384ZWQ1</accession>
<dbReference type="Proteomes" id="UP000263742">
    <property type="component" value="Segment"/>
</dbReference>
<gene>
    <name evidence="1" type="ORF">JA13_275</name>
</gene>
<name>A0A384ZWQ1_9CAUD</name>
<evidence type="ECO:0000313" key="2">
    <source>
        <dbReference type="Proteomes" id="UP000263742"/>
    </source>
</evidence>
<reference evidence="1 2" key="1">
    <citation type="journal article" date="2018" name="Front. Microbiol.">
        <title>Jumbo Bacteriophages Are Represented Within an Increasing Diversity of Environmental Viruses Infecting the Emerging Phytopathogen, Dickeya solani.</title>
        <authorList>
            <person name="Day A.W."/>
            <person name="Ahn J."/>
            <person name="Salmond G.P.C."/>
        </authorList>
    </citation>
    <scope>NUCLEOTIDE SEQUENCE [LARGE SCALE GENOMIC DNA]</scope>
</reference>
<organism evidence="1 2">
    <name type="scientific">Dickeya phage vB_DsoM_JA13</name>
    <dbReference type="NCBI Taxonomy" id="2283030"/>
    <lineage>
        <taxon>Viruses</taxon>
        <taxon>Duplodnaviria</taxon>
        <taxon>Heunggongvirae</taxon>
        <taxon>Uroviricota</taxon>
        <taxon>Caudoviricetes</taxon>
        <taxon>Salmondvirus</taxon>
        <taxon>Salmondvirus JA11</taxon>
    </lineage>
</organism>
<protein>
    <submittedName>
        <fullName evidence="1">Uncharacterized protein</fullName>
    </submittedName>
</protein>
<sequence length="203" mass="23760">MMKQITSEAVIGRLLNEGEWWYALALFSDKDLMALLQSMGIENVANQPRTKIVLVLSQRLSESGKYIDLIRDYFNQNFLVPFEIPTHKSELWFNFGDCEAMVSQRLINSEYDINIDPQIHKDFVLDALTIEQLREVYNINNIADEDFKDKDREWLIEQINQIDFVEEYDNFLRDSGELSHIKTEHGAIIEFLFGSAIVEEDEE</sequence>